<organism evidence="1 2">
    <name type="scientific">Aureobasidium uvarum</name>
    <dbReference type="NCBI Taxonomy" id="2773716"/>
    <lineage>
        <taxon>Eukaryota</taxon>
        <taxon>Fungi</taxon>
        <taxon>Dikarya</taxon>
        <taxon>Ascomycota</taxon>
        <taxon>Pezizomycotina</taxon>
        <taxon>Dothideomycetes</taxon>
        <taxon>Dothideomycetidae</taxon>
        <taxon>Dothideales</taxon>
        <taxon>Saccotheciaceae</taxon>
        <taxon>Aureobasidium</taxon>
    </lineage>
</organism>
<protein>
    <submittedName>
        <fullName evidence="1">Uncharacterized protein</fullName>
    </submittedName>
</protein>
<dbReference type="EMBL" id="CAINUL010000017">
    <property type="protein sequence ID" value="CAD0114243.1"/>
    <property type="molecule type" value="Genomic_DNA"/>
</dbReference>
<keyword evidence="2" id="KW-1185">Reference proteome</keyword>
<evidence type="ECO:0000313" key="2">
    <source>
        <dbReference type="Proteomes" id="UP000745764"/>
    </source>
</evidence>
<accession>A0A9N8PV75</accession>
<reference evidence="1" key="1">
    <citation type="submission" date="2020-06" db="EMBL/GenBank/DDBJ databases">
        <authorList>
            <person name="Onetto C."/>
        </authorList>
    </citation>
    <scope>NUCLEOTIDE SEQUENCE</scope>
</reference>
<dbReference type="AlphaFoldDB" id="A0A9N8PV75"/>
<comment type="caution">
    <text evidence="1">The sequence shown here is derived from an EMBL/GenBank/DDBJ whole genome shotgun (WGS) entry which is preliminary data.</text>
</comment>
<proteinExistence type="predicted"/>
<name>A0A9N8PV75_9PEZI</name>
<sequence>MLSFELSNHVEAGQEEARSLVASLKVIQQTLRDAGTDVNILRDLNVCVFKAQELSSESFLFIEKEAKKFPSPPYPSFPSETADNVKSNSARKMADFLTNRAISEIVDGLVKQVHLYSHHNKLAVLVLRHYFDGPSGDANRKMLEDKLRATRDVGSLGDYPWTCEFEDVLVKYRLEVEKLAVEYVVEDAKEMFEREAQACFAMEDD</sequence>
<gene>
    <name evidence="1" type="ORF">AWRI4620_LOCUS8498</name>
</gene>
<evidence type="ECO:0000313" key="1">
    <source>
        <dbReference type="EMBL" id="CAD0114243.1"/>
    </source>
</evidence>
<dbReference type="Proteomes" id="UP000745764">
    <property type="component" value="Unassembled WGS sequence"/>
</dbReference>
<dbReference type="OrthoDB" id="3829832at2759"/>